<dbReference type="EMBL" id="FJOG01000018">
    <property type="protein sequence ID" value="CZR61531.1"/>
    <property type="molecule type" value="Genomic_DNA"/>
</dbReference>
<keyword evidence="4" id="KW-1185">Reference proteome</keyword>
<dbReference type="AlphaFoldDB" id="A0A1L7X934"/>
<sequence length="279" mass="31262">MSENANAHYPSFGDPYDYWVDDQSGLLLQDPILTDHSVFENPQLDTGSQFQGSWLLDESQQPFEPKHPNQGFNTWAGPLPGALTSPLGSFNTSDMVPNPESILPAPQSGRNSTLKCPYTDCTVEHDFSSKAALEHNTPNIQSQIFNCKHPRFGDKPGLERHEREVHGSEDYRCPLTSCKRHSRGFNRRYNLLDHMRRCHPRAAIPDTNSQGVADPRSDGAGNDGEEVSEQETAMGTEGMGLKSEKQQPREMLKQKRLQRARLDGDIEALERSLAIMEDS</sequence>
<name>A0A1L7X934_9HELO</name>
<feature type="domain" description="C2H2-domain containing protein second zinc finger" evidence="2">
    <location>
        <begin position="171"/>
        <end position="199"/>
    </location>
</feature>
<dbReference type="Proteomes" id="UP000184330">
    <property type="component" value="Unassembled WGS sequence"/>
</dbReference>
<feature type="region of interest" description="Disordered" evidence="1">
    <location>
        <begin position="202"/>
        <end position="256"/>
    </location>
</feature>
<feature type="compositionally biased region" description="Basic and acidic residues" evidence="1">
    <location>
        <begin position="242"/>
        <end position="253"/>
    </location>
</feature>
<dbReference type="OrthoDB" id="5305647at2759"/>
<dbReference type="InterPro" id="IPR059095">
    <property type="entry name" value="Znf_C2H2_17_2nd"/>
</dbReference>
<accession>A0A1L7X934</accession>
<evidence type="ECO:0000313" key="3">
    <source>
        <dbReference type="EMBL" id="CZR61531.1"/>
    </source>
</evidence>
<dbReference type="Pfam" id="PF26176">
    <property type="entry name" value="zf_C2H2_17_2"/>
    <property type="match status" value="1"/>
</dbReference>
<reference evidence="3 4" key="1">
    <citation type="submission" date="2016-03" db="EMBL/GenBank/DDBJ databases">
        <authorList>
            <person name="Ploux O."/>
        </authorList>
    </citation>
    <scope>NUCLEOTIDE SEQUENCE [LARGE SCALE GENOMIC DNA]</scope>
    <source>
        <strain evidence="3 4">UAMH 11012</strain>
    </source>
</reference>
<evidence type="ECO:0000313" key="4">
    <source>
        <dbReference type="Proteomes" id="UP000184330"/>
    </source>
</evidence>
<gene>
    <name evidence="3" type="ORF">PAC_11428</name>
</gene>
<evidence type="ECO:0000259" key="2">
    <source>
        <dbReference type="Pfam" id="PF26176"/>
    </source>
</evidence>
<protein>
    <recommendedName>
        <fullName evidence="2">C2H2-domain containing protein second zinc finger domain-containing protein</fullName>
    </recommendedName>
</protein>
<organism evidence="3 4">
    <name type="scientific">Phialocephala subalpina</name>
    <dbReference type="NCBI Taxonomy" id="576137"/>
    <lineage>
        <taxon>Eukaryota</taxon>
        <taxon>Fungi</taxon>
        <taxon>Dikarya</taxon>
        <taxon>Ascomycota</taxon>
        <taxon>Pezizomycotina</taxon>
        <taxon>Leotiomycetes</taxon>
        <taxon>Helotiales</taxon>
        <taxon>Mollisiaceae</taxon>
        <taxon>Phialocephala</taxon>
        <taxon>Phialocephala fortinii species complex</taxon>
    </lineage>
</organism>
<proteinExistence type="predicted"/>
<evidence type="ECO:0000256" key="1">
    <source>
        <dbReference type="SAM" id="MobiDB-lite"/>
    </source>
</evidence>
<dbReference type="Gene3D" id="3.30.160.60">
    <property type="entry name" value="Classic Zinc Finger"/>
    <property type="match status" value="1"/>
</dbReference>